<accession>A0A1L9RFT1</accession>
<sequence length="350" mass="40834">MRLSIFILIFKILTKFRKKKCRSLLLNSPVEIIYEITSWLPPASKLCLALTCKSLLAAIDDSKALRQSPDFQLIQSSPDPFAMDKNEDYCSQRFWLLHYLERDTRYTGLSWRLCHDCLKLHPLHEFSSKERCGLGVLTRGYIKVCPCWRLTIREVQRIFETLHQDKTQTLLLHDCSHKWWSSQINLKVTGCLSNDSPKRLILETNFDLYCTSFPKSFMESTQPVCSENFLAHYLRGYFSSDTRPSAIRDPKSKTCRLCRTSVTCLQHDKIINSYSGKDTIHHSRYRSQRVLPDLLVPANRQSSRALFEYAFHFANSLYSELNSANEKRRCLWSRSYLNTLCGSNPRYGVR</sequence>
<gene>
    <name evidence="1" type="ORF">ASPWEDRAFT_41648</name>
</gene>
<protein>
    <recommendedName>
        <fullName evidence="3">F-box domain-containing protein</fullName>
    </recommendedName>
</protein>
<organism evidence="1 2">
    <name type="scientific">Aspergillus wentii DTO 134E9</name>
    <dbReference type="NCBI Taxonomy" id="1073089"/>
    <lineage>
        <taxon>Eukaryota</taxon>
        <taxon>Fungi</taxon>
        <taxon>Dikarya</taxon>
        <taxon>Ascomycota</taxon>
        <taxon>Pezizomycotina</taxon>
        <taxon>Eurotiomycetes</taxon>
        <taxon>Eurotiomycetidae</taxon>
        <taxon>Eurotiales</taxon>
        <taxon>Aspergillaceae</taxon>
        <taxon>Aspergillus</taxon>
        <taxon>Aspergillus subgen. Cremei</taxon>
    </lineage>
</organism>
<evidence type="ECO:0000313" key="2">
    <source>
        <dbReference type="Proteomes" id="UP000184383"/>
    </source>
</evidence>
<dbReference type="EMBL" id="KV878213">
    <property type="protein sequence ID" value="OJJ33782.1"/>
    <property type="molecule type" value="Genomic_DNA"/>
</dbReference>
<dbReference type="VEuPathDB" id="FungiDB:ASPWEDRAFT_41648"/>
<dbReference type="InterPro" id="IPR036047">
    <property type="entry name" value="F-box-like_dom_sf"/>
</dbReference>
<dbReference type="SUPFAM" id="SSF81383">
    <property type="entry name" value="F-box domain"/>
    <property type="match status" value="1"/>
</dbReference>
<name>A0A1L9RFT1_ASPWE</name>
<dbReference type="Proteomes" id="UP000184383">
    <property type="component" value="Unassembled WGS sequence"/>
</dbReference>
<evidence type="ECO:0008006" key="3">
    <source>
        <dbReference type="Google" id="ProtNLM"/>
    </source>
</evidence>
<evidence type="ECO:0000313" key="1">
    <source>
        <dbReference type="EMBL" id="OJJ33782.1"/>
    </source>
</evidence>
<reference evidence="2" key="1">
    <citation type="journal article" date="2017" name="Genome Biol.">
        <title>Comparative genomics reveals high biological diversity and specific adaptations in the industrially and medically important fungal genus Aspergillus.</title>
        <authorList>
            <person name="de Vries R.P."/>
            <person name="Riley R."/>
            <person name="Wiebenga A."/>
            <person name="Aguilar-Osorio G."/>
            <person name="Amillis S."/>
            <person name="Uchima C.A."/>
            <person name="Anderluh G."/>
            <person name="Asadollahi M."/>
            <person name="Askin M."/>
            <person name="Barry K."/>
            <person name="Battaglia E."/>
            <person name="Bayram O."/>
            <person name="Benocci T."/>
            <person name="Braus-Stromeyer S.A."/>
            <person name="Caldana C."/>
            <person name="Canovas D."/>
            <person name="Cerqueira G.C."/>
            <person name="Chen F."/>
            <person name="Chen W."/>
            <person name="Choi C."/>
            <person name="Clum A."/>
            <person name="Dos Santos R.A."/>
            <person name="Damasio A.R."/>
            <person name="Diallinas G."/>
            <person name="Emri T."/>
            <person name="Fekete E."/>
            <person name="Flipphi M."/>
            <person name="Freyberg S."/>
            <person name="Gallo A."/>
            <person name="Gournas C."/>
            <person name="Habgood R."/>
            <person name="Hainaut M."/>
            <person name="Harispe M.L."/>
            <person name="Henrissat B."/>
            <person name="Hilden K.S."/>
            <person name="Hope R."/>
            <person name="Hossain A."/>
            <person name="Karabika E."/>
            <person name="Karaffa L."/>
            <person name="Karanyi Z."/>
            <person name="Krasevec N."/>
            <person name="Kuo A."/>
            <person name="Kusch H."/>
            <person name="LaButti K."/>
            <person name="Lagendijk E.L."/>
            <person name="Lapidus A."/>
            <person name="Levasseur A."/>
            <person name="Lindquist E."/>
            <person name="Lipzen A."/>
            <person name="Logrieco A.F."/>
            <person name="MacCabe A."/>
            <person name="Maekelae M.R."/>
            <person name="Malavazi I."/>
            <person name="Melin P."/>
            <person name="Meyer V."/>
            <person name="Mielnichuk N."/>
            <person name="Miskei M."/>
            <person name="Molnar A.P."/>
            <person name="Mule G."/>
            <person name="Ngan C.Y."/>
            <person name="Orejas M."/>
            <person name="Orosz E."/>
            <person name="Ouedraogo J.P."/>
            <person name="Overkamp K.M."/>
            <person name="Park H.-S."/>
            <person name="Perrone G."/>
            <person name="Piumi F."/>
            <person name="Punt P.J."/>
            <person name="Ram A.F."/>
            <person name="Ramon A."/>
            <person name="Rauscher S."/>
            <person name="Record E."/>
            <person name="Riano-Pachon D.M."/>
            <person name="Robert V."/>
            <person name="Roehrig J."/>
            <person name="Ruller R."/>
            <person name="Salamov A."/>
            <person name="Salih N.S."/>
            <person name="Samson R.A."/>
            <person name="Sandor E."/>
            <person name="Sanguinetti M."/>
            <person name="Schuetze T."/>
            <person name="Sepcic K."/>
            <person name="Shelest E."/>
            <person name="Sherlock G."/>
            <person name="Sophianopoulou V."/>
            <person name="Squina F.M."/>
            <person name="Sun H."/>
            <person name="Susca A."/>
            <person name="Todd R.B."/>
            <person name="Tsang A."/>
            <person name="Unkles S.E."/>
            <person name="van de Wiele N."/>
            <person name="van Rossen-Uffink D."/>
            <person name="Oliveira J.V."/>
            <person name="Vesth T.C."/>
            <person name="Visser J."/>
            <person name="Yu J.-H."/>
            <person name="Zhou M."/>
            <person name="Andersen M.R."/>
            <person name="Archer D.B."/>
            <person name="Baker S.E."/>
            <person name="Benoit I."/>
            <person name="Brakhage A.A."/>
            <person name="Braus G.H."/>
            <person name="Fischer R."/>
            <person name="Frisvad J.C."/>
            <person name="Goldman G.H."/>
            <person name="Houbraken J."/>
            <person name="Oakley B."/>
            <person name="Pocsi I."/>
            <person name="Scazzocchio C."/>
            <person name="Seiboth B."/>
            <person name="vanKuyk P.A."/>
            <person name="Wortman J."/>
            <person name="Dyer P.S."/>
            <person name="Grigoriev I.V."/>
        </authorList>
    </citation>
    <scope>NUCLEOTIDE SEQUENCE [LARGE SCALE GENOMIC DNA]</scope>
    <source>
        <strain evidence="2">DTO 134E9</strain>
    </source>
</reference>
<dbReference type="GeneID" id="63751463"/>
<dbReference type="RefSeq" id="XP_040687458.1">
    <property type="nucleotide sequence ID" value="XM_040835615.1"/>
</dbReference>
<keyword evidence="2" id="KW-1185">Reference proteome</keyword>
<proteinExistence type="predicted"/>
<dbReference type="AlphaFoldDB" id="A0A1L9RFT1"/>
<dbReference type="STRING" id="1073089.A0A1L9RFT1"/>
<dbReference type="OrthoDB" id="4486804at2759"/>